<dbReference type="CDD" id="cd16393">
    <property type="entry name" value="SPO0J_N"/>
    <property type="match status" value="1"/>
</dbReference>
<reference evidence="8" key="1">
    <citation type="submission" date="2016-11" db="EMBL/GenBank/DDBJ databases">
        <authorList>
            <person name="Jaros S."/>
            <person name="Januszkiewicz K."/>
            <person name="Wedrychowicz H."/>
        </authorList>
    </citation>
    <scope>NUCLEOTIDE SEQUENCE [LARGE SCALE GENOMIC DNA]</scope>
    <source>
        <strain evidence="8">DSM 4029</strain>
    </source>
</reference>
<evidence type="ECO:0000259" key="5">
    <source>
        <dbReference type="SMART" id="SM00470"/>
    </source>
</evidence>
<name>A0AAQ1MCP1_9FIRM</name>
<dbReference type="EMBL" id="WWVX01000006">
    <property type="protein sequence ID" value="MZL70015.1"/>
    <property type="molecule type" value="Genomic_DNA"/>
</dbReference>
<proteinExistence type="inferred from homology"/>
<accession>A0AAQ1MCP1</accession>
<dbReference type="PANTHER" id="PTHR33375">
    <property type="entry name" value="CHROMOSOME-PARTITIONING PROTEIN PARB-RELATED"/>
    <property type="match status" value="1"/>
</dbReference>
<dbReference type="Pfam" id="PF17762">
    <property type="entry name" value="HTH_ParB"/>
    <property type="match status" value="1"/>
</dbReference>
<dbReference type="InterPro" id="IPR003115">
    <property type="entry name" value="ParB_N"/>
</dbReference>
<evidence type="ECO:0000313" key="8">
    <source>
        <dbReference type="Proteomes" id="UP000184089"/>
    </source>
</evidence>
<dbReference type="AlphaFoldDB" id="A0AAQ1MCP1"/>
<dbReference type="GO" id="GO:0005694">
    <property type="term" value="C:chromosome"/>
    <property type="evidence" value="ECO:0007669"/>
    <property type="project" value="TreeGrafter"/>
</dbReference>
<evidence type="ECO:0000313" key="9">
    <source>
        <dbReference type="Proteomes" id="UP000474718"/>
    </source>
</evidence>
<dbReference type="SUPFAM" id="SSF109709">
    <property type="entry name" value="KorB DNA-binding domain-like"/>
    <property type="match status" value="1"/>
</dbReference>
<keyword evidence="4" id="KW-0238">DNA-binding</keyword>
<protein>
    <submittedName>
        <fullName evidence="7">Chromosome partitioning protein, ParB family</fullName>
    </submittedName>
    <submittedName>
        <fullName evidence="6">ParB/RepB/Spo0J family partition protein</fullName>
    </submittedName>
</protein>
<evidence type="ECO:0000256" key="1">
    <source>
        <dbReference type="ARBA" id="ARBA00004453"/>
    </source>
</evidence>
<reference evidence="7" key="2">
    <citation type="submission" date="2016-11" db="EMBL/GenBank/DDBJ databases">
        <authorList>
            <person name="Varghese N."/>
            <person name="Submissions S."/>
        </authorList>
    </citation>
    <scope>NUCLEOTIDE SEQUENCE</scope>
    <source>
        <strain evidence="7">DSM 4029</strain>
    </source>
</reference>
<evidence type="ECO:0000313" key="7">
    <source>
        <dbReference type="EMBL" id="SHF99267.1"/>
    </source>
</evidence>
<dbReference type="Gene3D" id="3.90.1530.30">
    <property type="match status" value="1"/>
</dbReference>
<dbReference type="InterPro" id="IPR041468">
    <property type="entry name" value="HTH_ParB/Spo0J"/>
</dbReference>
<keyword evidence="3" id="KW-0159">Chromosome partition</keyword>
<dbReference type="GO" id="GO:0007059">
    <property type="term" value="P:chromosome segregation"/>
    <property type="evidence" value="ECO:0007669"/>
    <property type="project" value="UniProtKB-KW"/>
</dbReference>
<dbReference type="GO" id="GO:0045881">
    <property type="term" value="P:positive regulation of sporulation resulting in formation of a cellular spore"/>
    <property type="evidence" value="ECO:0007669"/>
    <property type="project" value="TreeGrafter"/>
</dbReference>
<dbReference type="FunFam" id="1.10.10.2830:FF:000001">
    <property type="entry name" value="Chromosome partitioning protein ParB"/>
    <property type="match status" value="1"/>
</dbReference>
<evidence type="ECO:0000313" key="6">
    <source>
        <dbReference type="EMBL" id="MZL70015.1"/>
    </source>
</evidence>
<feature type="domain" description="ParB-like N-terminal" evidence="5">
    <location>
        <begin position="28"/>
        <end position="117"/>
    </location>
</feature>
<dbReference type="Pfam" id="PF02195">
    <property type="entry name" value="ParB_N"/>
    <property type="match status" value="1"/>
</dbReference>
<dbReference type="GO" id="GO:0003677">
    <property type="term" value="F:DNA binding"/>
    <property type="evidence" value="ECO:0007669"/>
    <property type="project" value="UniProtKB-KW"/>
</dbReference>
<dbReference type="Proteomes" id="UP000474718">
    <property type="component" value="Unassembled WGS sequence"/>
</dbReference>
<evidence type="ECO:0000256" key="4">
    <source>
        <dbReference type="ARBA" id="ARBA00023125"/>
    </source>
</evidence>
<evidence type="ECO:0000256" key="3">
    <source>
        <dbReference type="ARBA" id="ARBA00022829"/>
    </source>
</evidence>
<dbReference type="RefSeq" id="WP_021660055.1">
    <property type="nucleotide sequence ID" value="NZ_FQVY01000002.1"/>
</dbReference>
<dbReference type="Gene3D" id="1.10.10.2830">
    <property type="match status" value="1"/>
</dbReference>
<dbReference type="SUPFAM" id="SSF110849">
    <property type="entry name" value="ParB/Sulfiredoxin"/>
    <property type="match status" value="1"/>
</dbReference>
<dbReference type="SMART" id="SM00470">
    <property type="entry name" value="ParB"/>
    <property type="match status" value="1"/>
</dbReference>
<organism evidence="7 8">
    <name type="scientific">Bittarella massiliensis</name>
    <name type="common">ex Durand et al. 2017</name>
    <dbReference type="NCBI Taxonomy" id="1720313"/>
    <lineage>
        <taxon>Bacteria</taxon>
        <taxon>Bacillati</taxon>
        <taxon>Bacillota</taxon>
        <taxon>Clostridia</taxon>
        <taxon>Eubacteriales</taxon>
        <taxon>Oscillospiraceae</taxon>
        <taxon>Bittarella (ex Durand et al. 2017)</taxon>
    </lineage>
</organism>
<dbReference type="InterPro" id="IPR036086">
    <property type="entry name" value="ParB/Sulfiredoxin_sf"/>
</dbReference>
<dbReference type="PANTHER" id="PTHR33375:SF1">
    <property type="entry name" value="CHROMOSOME-PARTITIONING PROTEIN PARB-RELATED"/>
    <property type="match status" value="1"/>
</dbReference>
<reference evidence="6 9" key="3">
    <citation type="journal article" date="2019" name="Nat. Med.">
        <title>A library of human gut bacterial isolates paired with longitudinal multiomics data enables mechanistic microbiome research.</title>
        <authorList>
            <person name="Poyet M."/>
            <person name="Groussin M."/>
            <person name="Gibbons S.M."/>
            <person name="Avila-Pacheco J."/>
            <person name="Jiang X."/>
            <person name="Kearney S.M."/>
            <person name="Perrotta A.R."/>
            <person name="Berdy B."/>
            <person name="Zhao S."/>
            <person name="Lieberman T.D."/>
            <person name="Swanson P.K."/>
            <person name="Smith M."/>
            <person name="Roesemann S."/>
            <person name="Alexander J.E."/>
            <person name="Rich S.A."/>
            <person name="Livny J."/>
            <person name="Vlamakis H."/>
            <person name="Clish C."/>
            <person name="Bullock K."/>
            <person name="Deik A."/>
            <person name="Scott J."/>
            <person name="Pierce K.A."/>
            <person name="Xavier R.J."/>
            <person name="Alm E.J."/>
        </authorList>
    </citation>
    <scope>NUCLEOTIDE SEQUENCE [LARGE SCALE GENOMIC DNA]</scope>
    <source>
        <strain evidence="6 9">BIOML-A2</strain>
    </source>
</reference>
<sequence>MATKKRGLGKGLDALFVDNAVESESRVNTLPIAEVEPNRDQPRKEFDQEALEELAASIAEHGVLQPILVRPVSGGYQIVAGERRWRAARLAGLVEIPAVIKEMTDQEVGQAALVENLQREDLNPVEEALGYHQLMEQFGMTQEQVAKKVSKSRPAVANAVRLLGLPEEVLAFLRAGSLTAGHAKALLSLKEEELVLPTAQLMVEKRLSVREAERYCKRLNAAPKAEKGVLPPEPIFKEVELSLTEVLGRRVKVTTDGTKGKLEIEYFSKDDLVRLASVFNEKI</sequence>
<dbReference type="FunFam" id="3.90.1530.30:FF:000001">
    <property type="entry name" value="Chromosome partitioning protein ParB"/>
    <property type="match status" value="1"/>
</dbReference>
<dbReference type="Proteomes" id="UP000184089">
    <property type="component" value="Unassembled WGS sequence"/>
</dbReference>
<dbReference type="EMBL" id="FQVY01000002">
    <property type="protein sequence ID" value="SHF99267.1"/>
    <property type="molecule type" value="Genomic_DNA"/>
</dbReference>
<keyword evidence="9" id="KW-1185">Reference proteome</keyword>
<comment type="caution">
    <text evidence="7">The sequence shown here is derived from an EMBL/GenBank/DDBJ whole genome shotgun (WGS) entry which is preliminary data.</text>
</comment>
<dbReference type="InterPro" id="IPR004437">
    <property type="entry name" value="ParB/RepB/Spo0J"/>
</dbReference>
<gene>
    <name evidence="6" type="ORF">GT747_09645</name>
    <name evidence="7" type="ORF">SAMN05444424_1070</name>
</gene>
<dbReference type="GO" id="GO:0009295">
    <property type="term" value="C:nucleoid"/>
    <property type="evidence" value="ECO:0007669"/>
    <property type="project" value="UniProtKB-SubCell"/>
</dbReference>
<dbReference type="InterPro" id="IPR050336">
    <property type="entry name" value="Chromosome_partition/occlusion"/>
</dbReference>
<evidence type="ECO:0000256" key="2">
    <source>
        <dbReference type="ARBA" id="ARBA00006295"/>
    </source>
</evidence>
<comment type="subcellular location">
    <subcellularLocation>
        <location evidence="1">Cytoplasm</location>
        <location evidence="1">Nucleoid</location>
    </subcellularLocation>
</comment>
<dbReference type="NCBIfam" id="TIGR00180">
    <property type="entry name" value="parB_part"/>
    <property type="match status" value="1"/>
</dbReference>
<comment type="similarity">
    <text evidence="2">Belongs to the ParB family.</text>
</comment>